<organism evidence="1 2">
    <name type="scientific">Igneacidithiobacillus copahuensis</name>
    <dbReference type="NCBI Taxonomy" id="2724909"/>
    <lineage>
        <taxon>Bacteria</taxon>
        <taxon>Pseudomonadati</taxon>
        <taxon>Pseudomonadota</taxon>
        <taxon>Acidithiobacillia</taxon>
        <taxon>Acidithiobacillales</taxon>
        <taxon>Acidithiobacillaceae</taxon>
        <taxon>Igneacidithiobacillus</taxon>
    </lineage>
</organism>
<protein>
    <submittedName>
        <fullName evidence="1">Uncharacterized protein</fullName>
    </submittedName>
</protein>
<evidence type="ECO:0000313" key="2">
    <source>
        <dbReference type="Proteomes" id="UP001197378"/>
    </source>
</evidence>
<reference evidence="1" key="1">
    <citation type="journal article" date="2021" name="ISME J.">
        <title>Genomic evolution of the class Acidithiobacillia: deep-branching Proteobacteria living in extreme acidic conditions.</title>
        <authorList>
            <person name="Moya-Beltran A."/>
            <person name="Beard S."/>
            <person name="Rojas-Villalobos C."/>
            <person name="Issotta F."/>
            <person name="Gallardo Y."/>
            <person name="Ulloa R."/>
            <person name="Giaveno A."/>
            <person name="Degli Esposti M."/>
            <person name="Johnson D.B."/>
            <person name="Quatrini R."/>
        </authorList>
    </citation>
    <scope>NUCLEOTIDE SEQUENCE</scope>
    <source>
        <strain evidence="1">VAN18-1</strain>
    </source>
</reference>
<dbReference type="EMBL" id="JAAXYO010000149">
    <property type="protein sequence ID" value="MBU2788451.1"/>
    <property type="molecule type" value="Genomic_DNA"/>
</dbReference>
<dbReference type="RefSeq" id="WP_215885641.1">
    <property type="nucleotide sequence ID" value="NZ_JAAXYO010000149.1"/>
</dbReference>
<comment type="caution">
    <text evidence="1">The sequence shown here is derived from an EMBL/GenBank/DDBJ whole genome shotgun (WGS) entry which is preliminary data.</text>
</comment>
<evidence type="ECO:0000313" key="1">
    <source>
        <dbReference type="EMBL" id="MBU2788451.1"/>
    </source>
</evidence>
<accession>A0AAE3CK54</accession>
<keyword evidence="2" id="KW-1185">Reference proteome</keyword>
<dbReference type="AlphaFoldDB" id="A0AAE3CK54"/>
<sequence>MQQPKTTRMHDRAASVLPLTAFTIATLEARLFLEENVPPLPPGIMKTPAMVAGFLRDTVIRPALEYLAILGMSADHEFVMRRAPWMADNPKAPDCPKNCRPLFDRPAGMLVGCLVFRYLCAMTGQSSNAQRSYRNAATGTHLLVDVDVAAPSIQIYLPESVAMAIGHAVATHYHLGKSVQ</sequence>
<gene>
    <name evidence="1" type="ORF">HFQ13_09625</name>
</gene>
<proteinExistence type="predicted"/>
<name>A0AAE3CK54_9PROT</name>
<dbReference type="Proteomes" id="UP001197378">
    <property type="component" value="Unassembled WGS sequence"/>
</dbReference>